<dbReference type="EMBL" id="JAHJDP010000084">
    <property type="protein sequence ID" value="MBU2692018.1"/>
    <property type="molecule type" value="Genomic_DNA"/>
</dbReference>
<evidence type="ECO:0000313" key="3">
    <source>
        <dbReference type="Proteomes" id="UP000777784"/>
    </source>
</evidence>
<evidence type="ECO:0000256" key="1">
    <source>
        <dbReference type="SAM" id="MobiDB-lite"/>
    </source>
</evidence>
<proteinExistence type="predicted"/>
<gene>
    <name evidence="2" type="ORF">KJ970_13950</name>
</gene>
<evidence type="ECO:0000313" key="2">
    <source>
        <dbReference type="EMBL" id="MBU2692018.1"/>
    </source>
</evidence>
<sequence>MTARETEIKTLIKGVREGKARTAVRYSSDIREANVAFIKEEMKTGRALSSICLSLNLSPNTIQHWLIRQPDNNGRHRSSMISRIGRPHAGHYREAA</sequence>
<feature type="region of interest" description="Disordered" evidence="1">
    <location>
        <begin position="69"/>
        <end position="96"/>
    </location>
</feature>
<dbReference type="AlphaFoldDB" id="A0A948WDN3"/>
<comment type="caution">
    <text evidence="2">The sequence shown here is derived from an EMBL/GenBank/DDBJ whole genome shotgun (WGS) entry which is preliminary data.</text>
</comment>
<name>A0A948WDN3_UNCEI</name>
<reference evidence="2" key="1">
    <citation type="submission" date="2021-05" db="EMBL/GenBank/DDBJ databases">
        <title>Energy efficiency and biological interactions define the core microbiome of deep oligotrophic groundwater.</title>
        <authorList>
            <person name="Mehrshad M."/>
            <person name="Lopez-Fernandez M."/>
            <person name="Bell E."/>
            <person name="Bernier-Latmani R."/>
            <person name="Bertilsson S."/>
            <person name="Dopson M."/>
        </authorList>
    </citation>
    <scope>NUCLEOTIDE SEQUENCE</scope>
    <source>
        <strain evidence="2">Modern_marine.mb.64</strain>
    </source>
</reference>
<protein>
    <submittedName>
        <fullName evidence="2">Uncharacterized protein</fullName>
    </submittedName>
</protein>
<dbReference type="Proteomes" id="UP000777784">
    <property type="component" value="Unassembled WGS sequence"/>
</dbReference>
<accession>A0A948WDN3</accession>
<organism evidence="2 3">
    <name type="scientific">Eiseniibacteriota bacterium</name>
    <dbReference type="NCBI Taxonomy" id="2212470"/>
    <lineage>
        <taxon>Bacteria</taxon>
        <taxon>Candidatus Eiseniibacteriota</taxon>
    </lineage>
</organism>